<keyword evidence="14" id="KW-1185">Reference proteome</keyword>
<evidence type="ECO:0000256" key="6">
    <source>
        <dbReference type="ARBA" id="ARBA00018569"/>
    </source>
</evidence>
<evidence type="ECO:0000259" key="12">
    <source>
        <dbReference type="Pfam" id="PF01370"/>
    </source>
</evidence>
<dbReference type="InterPro" id="IPR001509">
    <property type="entry name" value="Epimerase_deHydtase"/>
</dbReference>
<reference evidence="13" key="1">
    <citation type="submission" date="2022-06" db="EMBL/GenBank/DDBJ databases">
        <title>Akkermansia biwalacus sp. nov., an anaerobic mucin-degrading bacterium isolated from human intestine.</title>
        <authorList>
            <person name="Kobayashi Y."/>
            <person name="Inoue S."/>
            <person name="Kawahara T."/>
            <person name="Kohda N."/>
        </authorList>
    </citation>
    <scope>NUCLEOTIDE SEQUENCE</scope>
    <source>
        <strain evidence="13">WON2089</strain>
    </source>
</reference>
<evidence type="ECO:0000313" key="13">
    <source>
        <dbReference type="EMBL" id="BDL44687.1"/>
    </source>
</evidence>
<dbReference type="InterPro" id="IPR036291">
    <property type="entry name" value="NAD(P)-bd_dom_sf"/>
</dbReference>
<dbReference type="Proteomes" id="UP001062263">
    <property type="component" value="Chromosome"/>
</dbReference>
<keyword evidence="8" id="KW-0119">Carbohydrate metabolism</keyword>
<evidence type="ECO:0000256" key="1">
    <source>
        <dbReference type="ARBA" id="ARBA00000083"/>
    </source>
</evidence>
<name>A0ABM7ZIT5_9BACT</name>
<sequence>MNILVIGGTRLIGKHLVLSLLSNEHVVTIATRGKSKDNYGDKVNRICFDRTDEKQIKEFFKNLQFDLVYDSLAFCSNDVIRLLEHVKCKKYIVISSAAVYNKLHLDTKEEDFAAENTKLLYCERDDFPYSKSKQQVECALIKNYARIPSVRVRLPFVIGKDDYTNRLYFYVDHIIKQIPIHIDNFESQLAFVRASEAGKFLAYLADKDFCGAIHGANQGTVSIKQIAEYCKRKTGKEILLSDSGEPAPYNGIDEYSINIDKATQLDFSFTPIDTWLYELLDEYILKSQLTES</sequence>
<keyword evidence="9" id="KW-0413">Isomerase</keyword>
<evidence type="ECO:0000256" key="3">
    <source>
        <dbReference type="ARBA" id="ARBA00004947"/>
    </source>
</evidence>
<gene>
    <name evidence="13" type="ORF">Abiwalacus_22610</name>
</gene>
<accession>A0ABM7ZIT5</accession>
<dbReference type="EMBL" id="AP025943">
    <property type="protein sequence ID" value="BDL44687.1"/>
    <property type="molecule type" value="Genomic_DNA"/>
</dbReference>
<organism evidence="13 14">
    <name type="scientific">Akkermansia biwaensis</name>
    <dbReference type="NCBI Taxonomy" id="2946555"/>
    <lineage>
        <taxon>Bacteria</taxon>
        <taxon>Pseudomonadati</taxon>
        <taxon>Verrucomicrobiota</taxon>
        <taxon>Verrucomicrobiia</taxon>
        <taxon>Verrucomicrobiales</taxon>
        <taxon>Akkermansiaceae</taxon>
        <taxon>Akkermansia</taxon>
    </lineage>
</organism>
<comment type="catalytic activity">
    <reaction evidence="1">
        <text>UDP-alpha-D-glucose = UDP-alpha-D-galactose</text>
        <dbReference type="Rhea" id="RHEA:22168"/>
        <dbReference type="ChEBI" id="CHEBI:58885"/>
        <dbReference type="ChEBI" id="CHEBI:66914"/>
        <dbReference type="EC" id="5.1.3.2"/>
    </reaction>
</comment>
<keyword evidence="7" id="KW-0520">NAD</keyword>
<evidence type="ECO:0000256" key="5">
    <source>
        <dbReference type="ARBA" id="ARBA00013189"/>
    </source>
</evidence>
<evidence type="ECO:0000256" key="11">
    <source>
        <dbReference type="ARBA" id="ARBA00033067"/>
    </source>
</evidence>
<keyword evidence="8" id="KW-0299">Galactose metabolism</keyword>
<comment type="pathway">
    <text evidence="3">Carbohydrate metabolism; galactose metabolism.</text>
</comment>
<dbReference type="SUPFAM" id="SSF51735">
    <property type="entry name" value="NAD(P)-binding Rossmann-fold domains"/>
    <property type="match status" value="1"/>
</dbReference>
<evidence type="ECO:0000256" key="9">
    <source>
        <dbReference type="ARBA" id="ARBA00023235"/>
    </source>
</evidence>
<dbReference type="Gene3D" id="3.40.50.720">
    <property type="entry name" value="NAD(P)-binding Rossmann-like Domain"/>
    <property type="match status" value="1"/>
</dbReference>
<protein>
    <recommendedName>
        <fullName evidence="6">UDP-glucose 4-epimerase</fullName>
        <ecNumber evidence="5">5.1.3.2</ecNumber>
    </recommendedName>
    <alternativeName>
        <fullName evidence="11">Galactowaldenase</fullName>
    </alternativeName>
    <alternativeName>
        <fullName evidence="10">UDP-galactose 4-epimerase</fullName>
    </alternativeName>
</protein>
<proteinExistence type="inferred from homology"/>
<dbReference type="PANTHER" id="PTHR43725:SF47">
    <property type="entry name" value="UDP-GLUCOSE 4-EPIMERASE"/>
    <property type="match status" value="1"/>
</dbReference>
<evidence type="ECO:0000256" key="2">
    <source>
        <dbReference type="ARBA" id="ARBA00001911"/>
    </source>
</evidence>
<dbReference type="EC" id="5.1.3.2" evidence="5"/>
<dbReference type="RefSeq" id="WP_215433810.1">
    <property type="nucleotide sequence ID" value="NZ_AP025943.1"/>
</dbReference>
<dbReference type="Pfam" id="PF01370">
    <property type="entry name" value="Epimerase"/>
    <property type="match status" value="1"/>
</dbReference>
<comment type="cofactor">
    <cofactor evidence="2">
        <name>NAD(+)</name>
        <dbReference type="ChEBI" id="CHEBI:57540"/>
    </cofactor>
</comment>
<evidence type="ECO:0000256" key="8">
    <source>
        <dbReference type="ARBA" id="ARBA00023144"/>
    </source>
</evidence>
<evidence type="ECO:0000256" key="7">
    <source>
        <dbReference type="ARBA" id="ARBA00023027"/>
    </source>
</evidence>
<evidence type="ECO:0000256" key="10">
    <source>
        <dbReference type="ARBA" id="ARBA00031367"/>
    </source>
</evidence>
<evidence type="ECO:0000256" key="4">
    <source>
        <dbReference type="ARBA" id="ARBA00007637"/>
    </source>
</evidence>
<dbReference type="PANTHER" id="PTHR43725">
    <property type="entry name" value="UDP-GLUCOSE 4-EPIMERASE"/>
    <property type="match status" value="1"/>
</dbReference>
<comment type="similarity">
    <text evidence="4">Belongs to the NAD(P)-dependent epimerase/dehydratase family.</text>
</comment>
<evidence type="ECO:0000313" key="14">
    <source>
        <dbReference type="Proteomes" id="UP001062263"/>
    </source>
</evidence>
<feature type="domain" description="NAD-dependent epimerase/dehydratase" evidence="12">
    <location>
        <begin position="3"/>
        <end position="167"/>
    </location>
</feature>